<dbReference type="EMBL" id="BQNB010019526">
    <property type="protein sequence ID" value="GJT86222.1"/>
    <property type="molecule type" value="Genomic_DNA"/>
</dbReference>
<name>A0ABQ5HEC4_9ASTR</name>
<comment type="caution">
    <text evidence="2">The sequence shown here is derived from an EMBL/GenBank/DDBJ whole genome shotgun (WGS) entry which is preliminary data.</text>
</comment>
<feature type="compositionally biased region" description="Polar residues" evidence="1">
    <location>
        <begin position="386"/>
        <end position="397"/>
    </location>
</feature>
<dbReference type="PANTHER" id="PTHR35502">
    <property type="entry name" value="PROTEIN MICROTUBULE BINDING PROTEIN 2C"/>
    <property type="match status" value="1"/>
</dbReference>
<keyword evidence="3" id="KW-1185">Reference proteome</keyword>
<evidence type="ECO:0000256" key="1">
    <source>
        <dbReference type="SAM" id="MobiDB-lite"/>
    </source>
</evidence>
<feature type="region of interest" description="Disordered" evidence="1">
    <location>
        <begin position="376"/>
        <end position="397"/>
    </location>
</feature>
<sequence>MFQDFRYSDTERLSRSDEVLKLKNFKKDATLKLFKSTNQERYEHVGPKSQIHKMAKFQDGEEIIKLADKQAEAITSNQQVEKLQEDLIANEGEISYIFEGLSIDISTISDLAHDVTPYVVHLPKIDDMDELETSKVEEAQEAYMAAIAAAKEMQDEESVTAAANARVDINTRMQWILKQKQLDTWEERGGILYSSQVKLMDQVCCLQQQKLLITRSQIFYVRVFGIRIVDLEARIEAEVYARLEEQVQQILASLQKKVPFLLVISEDINQKFLRILPPSWNQIALIMRNKPDIDEIDIDDLYNNLRVYEDEMKRSSSFTSTSQNLAFLSSENTSSTNEVSTASGDFGVSTAEGISQINEDELEELDLRWDCRSGRNQGKRSYGDNGRSNAPTNESSSQALVAQDGLGGYDWSNDFEVEPVDYALMAISSSSSSSSFDNEDWTLMMRMDVSEVQHINVKTNETQTIKTRVDKISQTSQKQGIGFKKIKACFVCKNTDHLIKDCNFHDKQRVLTRTSLITPVKQNEKRAVHKVSTARTVSTARSVSIARHVSTVRPFDPKIAQTSGAIRPIYLRMDNVAEAPYYLLEGNPEILLQDHAVVDSGCSSHMTGNKAYLSDYQDYNGGFVAFGSDPKGVMVDVVMTLMEAMIDENVGAMADFNNMDDTINGVKVISIWHIKEEVYVHHPGFIDPVIPKQFIVDYGGAAHAHALESRICTPITQTRCADQFILSIEIKLKSMWQGREVHEKPVMKLKYLYRRRPMKLLKTWKWWKGEDGDCDWAIWKNRYSKTVKKRTQVQLSTEARALCKKKNERTVIGRNRELQRKLDQARDGNTNYHKTFKSMLKSFDRHDLEILVDPEQDDDIWKNQNQWKIISWKLYETCGVHTLMVDGEEFNAVNED</sequence>
<protein>
    <submittedName>
        <fullName evidence="2">Ribonuclease H-like domain-containing protein</fullName>
    </submittedName>
</protein>
<dbReference type="PANTHER" id="PTHR35502:SF2">
    <property type="entry name" value="PROTEIN MICROTUBULE BINDING PROTEIN 2C"/>
    <property type="match status" value="1"/>
</dbReference>
<accession>A0ABQ5HEC4</accession>
<dbReference type="InterPro" id="IPR040289">
    <property type="entry name" value="MBP2C"/>
</dbReference>
<evidence type="ECO:0000313" key="2">
    <source>
        <dbReference type="EMBL" id="GJT86222.1"/>
    </source>
</evidence>
<dbReference type="Proteomes" id="UP001151760">
    <property type="component" value="Unassembled WGS sequence"/>
</dbReference>
<evidence type="ECO:0000313" key="3">
    <source>
        <dbReference type="Proteomes" id="UP001151760"/>
    </source>
</evidence>
<gene>
    <name evidence="2" type="ORF">Tco_1067939</name>
</gene>
<reference evidence="2" key="2">
    <citation type="submission" date="2022-01" db="EMBL/GenBank/DDBJ databases">
        <authorList>
            <person name="Yamashiro T."/>
            <person name="Shiraishi A."/>
            <person name="Satake H."/>
            <person name="Nakayama K."/>
        </authorList>
    </citation>
    <scope>NUCLEOTIDE SEQUENCE</scope>
</reference>
<proteinExistence type="predicted"/>
<organism evidence="2 3">
    <name type="scientific">Tanacetum coccineum</name>
    <dbReference type="NCBI Taxonomy" id="301880"/>
    <lineage>
        <taxon>Eukaryota</taxon>
        <taxon>Viridiplantae</taxon>
        <taxon>Streptophyta</taxon>
        <taxon>Embryophyta</taxon>
        <taxon>Tracheophyta</taxon>
        <taxon>Spermatophyta</taxon>
        <taxon>Magnoliopsida</taxon>
        <taxon>eudicotyledons</taxon>
        <taxon>Gunneridae</taxon>
        <taxon>Pentapetalae</taxon>
        <taxon>asterids</taxon>
        <taxon>campanulids</taxon>
        <taxon>Asterales</taxon>
        <taxon>Asteraceae</taxon>
        <taxon>Asteroideae</taxon>
        <taxon>Anthemideae</taxon>
        <taxon>Anthemidinae</taxon>
        <taxon>Tanacetum</taxon>
    </lineage>
</organism>
<reference evidence="2" key="1">
    <citation type="journal article" date="2022" name="Int. J. Mol. Sci.">
        <title>Draft Genome of Tanacetum Coccineum: Genomic Comparison of Closely Related Tanacetum-Family Plants.</title>
        <authorList>
            <person name="Yamashiro T."/>
            <person name="Shiraishi A."/>
            <person name="Nakayama K."/>
            <person name="Satake H."/>
        </authorList>
    </citation>
    <scope>NUCLEOTIDE SEQUENCE</scope>
</reference>